<dbReference type="STRING" id="356829.BITS_0767"/>
<dbReference type="Gene3D" id="3.30.1240.10">
    <property type="match status" value="1"/>
</dbReference>
<dbReference type="GO" id="GO:0000287">
    <property type="term" value="F:magnesium ion binding"/>
    <property type="evidence" value="ECO:0007669"/>
    <property type="project" value="TreeGrafter"/>
</dbReference>
<name>A0A087EIB1_9BIFI</name>
<evidence type="ECO:0000313" key="2">
    <source>
        <dbReference type="Proteomes" id="UP000029080"/>
    </source>
</evidence>
<dbReference type="PANTHER" id="PTHR10000">
    <property type="entry name" value="PHOSPHOSERINE PHOSPHATASE"/>
    <property type="match status" value="1"/>
</dbReference>
<dbReference type="InterPro" id="IPR036412">
    <property type="entry name" value="HAD-like_sf"/>
</dbReference>
<dbReference type="InterPro" id="IPR000150">
    <property type="entry name" value="Cof"/>
</dbReference>
<dbReference type="Gene3D" id="3.40.50.1000">
    <property type="entry name" value="HAD superfamily/HAD-like"/>
    <property type="match status" value="1"/>
</dbReference>
<dbReference type="GO" id="GO:0005829">
    <property type="term" value="C:cytosol"/>
    <property type="evidence" value="ECO:0007669"/>
    <property type="project" value="TreeGrafter"/>
</dbReference>
<dbReference type="GO" id="GO:0003755">
    <property type="term" value="F:peptidyl-prolyl cis-trans isomerase activity"/>
    <property type="evidence" value="ECO:0007669"/>
    <property type="project" value="UniProtKB-EC"/>
</dbReference>
<dbReference type="GO" id="GO:0016791">
    <property type="term" value="F:phosphatase activity"/>
    <property type="evidence" value="ECO:0007669"/>
    <property type="project" value="TreeGrafter"/>
</dbReference>
<dbReference type="EC" id="5.2.1.8" evidence="1"/>
<reference evidence="1 2" key="1">
    <citation type="submission" date="2014-03" db="EMBL/GenBank/DDBJ databases">
        <title>Genomics of Bifidobacteria.</title>
        <authorList>
            <person name="Ventura M."/>
            <person name="Milani C."/>
            <person name="Lugli G.A."/>
        </authorList>
    </citation>
    <scope>NUCLEOTIDE SEQUENCE [LARGE SCALE GENOMIC DNA]</scope>
    <source>
        <strain evidence="1 2">JCM 13495</strain>
    </source>
</reference>
<dbReference type="OrthoDB" id="3180855at2"/>
<dbReference type="PROSITE" id="PS01229">
    <property type="entry name" value="COF_2"/>
    <property type="match status" value="1"/>
</dbReference>
<comment type="caution">
    <text evidence="1">The sequence shown here is derived from an EMBL/GenBank/DDBJ whole genome shotgun (WGS) entry which is preliminary data.</text>
</comment>
<dbReference type="SUPFAM" id="SSF56784">
    <property type="entry name" value="HAD-like"/>
    <property type="match status" value="1"/>
</dbReference>
<evidence type="ECO:0000313" key="1">
    <source>
        <dbReference type="EMBL" id="KFJ07512.1"/>
    </source>
</evidence>
<dbReference type="NCBIfam" id="TIGR00099">
    <property type="entry name" value="Cof-subfamily"/>
    <property type="match status" value="1"/>
</dbReference>
<keyword evidence="2" id="KW-1185">Reference proteome</keyword>
<accession>A0A087EIB1</accession>
<dbReference type="InterPro" id="IPR006379">
    <property type="entry name" value="HAD-SF_hydro_IIB"/>
</dbReference>
<dbReference type="SFLD" id="SFLDG01140">
    <property type="entry name" value="C2.B:_Phosphomannomutase_and_P"/>
    <property type="match status" value="1"/>
</dbReference>
<dbReference type="Pfam" id="PF08282">
    <property type="entry name" value="Hydrolase_3"/>
    <property type="match status" value="1"/>
</dbReference>
<dbReference type="NCBIfam" id="TIGR01484">
    <property type="entry name" value="HAD-SF-IIB"/>
    <property type="match status" value="1"/>
</dbReference>
<dbReference type="PANTHER" id="PTHR10000:SF25">
    <property type="entry name" value="PHOSPHATASE YKRA-RELATED"/>
    <property type="match status" value="1"/>
</dbReference>
<dbReference type="RefSeq" id="WP_044259315.1">
    <property type="nucleotide sequence ID" value="NZ_JGZU01000004.1"/>
</dbReference>
<dbReference type="Proteomes" id="UP000029080">
    <property type="component" value="Unassembled WGS sequence"/>
</dbReference>
<proteinExistence type="predicted"/>
<keyword evidence="1" id="KW-0413">Isomerase</keyword>
<sequence>MTHYDDAMKSATSSPIKAVFFDIDGTLTSFATHSIPQSTIHALKKLKELGIKIFICSGRGPSYMDVILDMMPVEFDGFVGTNGQYCFDNHGFLERQYMDREDVGIIVDWLAKHPEIPANFVEEDRAYFNFINDILRNAWKSLGGTAPKVLVDGNRAQHATDHDMLQISAYVNDEQQKEIISLCHNVSGVRWHPSFVDLIPADGGKPAGMQRFMKHYGFDQSQVMAFGDGGNDITMLQFAGIGVAMGNATDDVKSAADWVTDSVDDDGVMNALVHFGVISQ</sequence>
<dbReference type="eggNOG" id="COG0561">
    <property type="taxonomic scope" value="Bacteria"/>
</dbReference>
<dbReference type="SFLD" id="SFLDS00003">
    <property type="entry name" value="Haloacid_Dehalogenase"/>
    <property type="match status" value="1"/>
</dbReference>
<dbReference type="SFLD" id="SFLDG01144">
    <property type="entry name" value="C2.B.4:_PGP_Like"/>
    <property type="match status" value="1"/>
</dbReference>
<gene>
    <name evidence="1" type="ORF">BITS_0767</name>
</gene>
<dbReference type="AlphaFoldDB" id="A0A087EIB1"/>
<keyword evidence="1" id="KW-0378">Hydrolase</keyword>
<dbReference type="InterPro" id="IPR023214">
    <property type="entry name" value="HAD_sf"/>
</dbReference>
<organism evidence="1 2">
    <name type="scientific">Bifidobacterium tsurumiense</name>
    <dbReference type="NCBI Taxonomy" id="356829"/>
    <lineage>
        <taxon>Bacteria</taxon>
        <taxon>Bacillati</taxon>
        <taxon>Actinomycetota</taxon>
        <taxon>Actinomycetes</taxon>
        <taxon>Bifidobacteriales</taxon>
        <taxon>Bifidobacteriaceae</taxon>
        <taxon>Bifidobacterium</taxon>
    </lineage>
</organism>
<protein>
    <submittedName>
        <fullName evidence="1">HAD-superfamily hydrolase, subfamily IIB</fullName>
        <ecNumber evidence="1">5.2.1.8</ecNumber>
    </submittedName>
</protein>
<dbReference type="EMBL" id="JGZU01000004">
    <property type="protein sequence ID" value="KFJ07512.1"/>
    <property type="molecule type" value="Genomic_DNA"/>
</dbReference>